<organism evidence="3 4">
    <name type="scientific">Nitrosospira multiformis</name>
    <dbReference type="NCBI Taxonomy" id="1231"/>
    <lineage>
        <taxon>Bacteria</taxon>
        <taxon>Pseudomonadati</taxon>
        <taxon>Pseudomonadota</taxon>
        <taxon>Betaproteobacteria</taxon>
        <taxon>Nitrosomonadales</taxon>
        <taxon>Nitrosomonadaceae</taxon>
        <taxon>Nitrosospira</taxon>
    </lineage>
</organism>
<evidence type="ECO:0008006" key="5">
    <source>
        <dbReference type="Google" id="ProtNLM"/>
    </source>
</evidence>
<feature type="compositionally biased region" description="Basic and acidic residues" evidence="1">
    <location>
        <begin position="84"/>
        <end position="93"/>
    </location>
</feature>
<reference evidence="3 4" key="1">
    <citation type="submission" date="2018-04" db="EMBL/GenBank/DDBJ databases">
        <title>Active sludge and wastewater microbial communities from Klosterneuburg, Austria.</title>
        <authorList>
            <person name="Wagner M."/>
        </authorList>
    </citation>
    <scope>NUCLEOTIDE SEQUENCE [LARGE SCALE GENOMIC DNA]</scope>
    <source>
        <strain evidence="3 4">Nl12</strain>
    </source>
</reference>
<gene>
    <name evidence="3" type="ORF">C8R21_10618</name>
</gene>
<sequence length="142" mass="14906">MRILAILLAAAIAYANPVLARNGGGKHEGHQTGGGTEHANSGGMAPEHMGQHGMENSNAQWSTGAARGQDRADRRLQDGQGNGHEADDGDHAGKGKHKSPHDHESSDKGKKDKSSKGHKGHSNHSNHDNHSGHKGHGKGTDY</sequence>
<feature type="chain" id="PRO_5015605586" description="Pentapeptide MXKDX repeat protein" evidence="2">
    <location>
        <begin position="21"/>
        <end position="142"/>
    </location>
</feature>
<proteinExistence type="predicted"/>
<accession>A0A2T5IE43</accession>
<feature type="compositionally biased region" description="Basic and acidic residues" evidence="1">
    <location>
        <begin position="68"/>
        <end position="77"/>
    </location>
</feature>
<feature type="signal peptide" evidence="2">
    <location>
        <begin position="1"/>
        <end position="20"/>
    </location>
</feature>
<evidence type="ECO:0000313" key="4">
    <source>
        <dbReference type="Proteomes" id="UP000244152"/>
    </source>
</evidence>
<dbReference type="AlphaFoldDB" id="A0A2T5IE43"/>
<keyword evidence="2" id="KW-0732">Signal</keyword>
<feature type="compositionally biased region" description="Basic and acidic residues" evidence="1">
    <location>
        <begin position="101"/>
        <end position="115"/>
    </location>
</feature>
<protein>
    <recommendedName>
        <fullName evidence="5">Pentapeptide MXKDX repeat protein</fullName>
    </recommendedName>
</protein>
<evidence type="ECO:0000256" key="2">
    <source>
        <dbReference type="SAM" id="SignalP"/>
    </source>
</evidence>
<dbReference type="Proteomes" id="UP000244152">
    <property type="component" value="Unassembled WGS sequence"/>
</dbReference>
<evidence type="ECO:0000313" key="3">
    <source>
        <dbReference type="EMBL" id="PTQ82041.1"/>
    </source>
</evidence>
<feature type="compositionally biased region" description="Basic residues" evidence="1">
    <location>
        <begin position="132"/>
        <end position="142"/>
    </location>
</feature>
<comment type="caution">
    <text evidence="3">The sequence shown here is derived from an EMBL/GenBank/DDBJ whole genome shotgun (WGS) entry which is preliminary data.</text>
</comment>
<feature type="region of interest" description="Disordered" evidence="1">
    <location>
        <begin position="20"/>
        <end position="142"/>
    </location>
</feature>
<feature type="compositionally biased region" description="Polar residues" evidence="1">
    <location>
        <begin position="54"/>
        <end position="63"/>
    </location>
</feature>
<dbReference type="EMBL" id="QAOK01000006">
    <property type="protein sequence ID" value="PTQ82041.1"/>
    <property type="molecule type" value="Genomic_DNA"/>
</dbReference>
<evidence type="ECO:0000256" key="1">
    <source>
        <dbReference type="SAM" id="MobiDB-lite"/>
    </source>
</evidence>
<name>A0A2T5IE43_9PROT</name>